<accession>A0ABU8J7C3</accession>
<dbReference type="InterPro" id="IPR001041">
    <property type="entry name" value="2Fe-2S_ferredoxin-type"/>
</dbReference>
<reference evidence="3 4" key="1">
    <citation type="journal article" date="2022" name="Arch. Microbiol.">
        <title>Paraburkholderia bengalensis sp. nov. isolated from roots of Oryza sativa, IR64.</title>
        <authorList>
            <person name="Nag P."/>
            <person name="Mondal N."/>
            <person name="Sarkar J."/>
            <person name="Das S."/>
        </authorList>
    </citation>
    <scope>NUCLEOTIDE SEQUENCE [LARGE SCALE GENOMIC DNA]</scope>
    <source>
        <strain evidence="3 4">IR64_4_BI</strain>
    </source>
</reference>
<evidence type="ECO:0000259" key="2">
    <source>
        <dbReference type="PROSITE" id="PS51085"/>
    </source>
</evidence>
<protein>
    <submittedName>
        <fullName evidence="3">(2Fe-2S)-binding protein</fullName>
    </submittedName>
</protein>
<gene>
    <name evidence="3" type="ORF">H3V53_42790</name>
</gene>
<dbReference type="InterPro" id="IPR036010">
    <property type="entry name" value="2Fe-2S_ferredoxin-like_sf"/>
</dbReference>
<proteinExistence type="predicted"/>
<dbReference type="Proteomes" id="UP001386437">
    <property type="component" value="Unassembled WGS sequence"/>
</dbReference>
<dbReference type="SUPFAM" id="SSF54292">
    <property type="entry name" value="2Fe-2S ferredoxin-like"/>
    <property type="match status" value="1"/>
</dbReference>
<feature type="domain" description="2Fe-2S ferredoxin-type" evidence="2">
    <location>
        <begin position="7"/>
        <end position="90"/>
    </location>
</feature>
<keyword evidence="4" id="KW-1185">Reference proteome</keyword>
<dbReference type="EMBL" id="JACFYJ010000297">
    <property type="protein sequence ID" value="MEI6003552.1"/>
    <property type="molecule type" value="Genomic_DNA"/>
</dbReference>
<evidence type="ECO:0000313" key="4">
    <source>
        <dbReference type="Proteomes" id="UP001386437"/>
    </source>
</evidence>
<comment type="caution">
    <text evidence="3">The sequence shown here is derived from an EMBL/GenBank/DDBJ whole genome shotgun (WGS) entry which is preliminary data.</text>
</comment>
<evidence type="ECO:0000256" key="1">
    <source>
        <dbReference type="ARBA" id="ARBA00023002"/>
    </source>
</evidence>
<dbReference type="PROSITE" id="PS51085">
    <property type="entry name" value="2FE2S_FER_2"/>
    <property type="match status" value="1"/>
</dbReference>
<dbReference type="Pfam" id="PF13510">
    <property type="entry name" value="Fer2_4"/>
    <property type="match status" value="1"/>
</dbReference>
<keyword evidence="1" id="KW-0560">Oxidoreductase</keyword>
<dbReference type="RefSeq" id="WP_336603060.1">
    <property type="nucleotide sequence ID" value="NZ_JACFYJ010000297.1"/>
</dbReference>
<dbReference type="InterPro" id="IPR042204">
    <property type="entry name" value="2Fe-2S-bd_N"/>
</dbReference>
<dbReference type="Gene3D" id="3.10.20.440">
    <property type="entry name" value="2Fe-2S iron-sulphur cluster binding domain, sarcosine oxidase, alpha subunit, N-terminal domain"/>
    <property type="match status" value="1"/>
</dbReference>
<evidence type="ECO:0000313" key="3">
    <source>
        <dbReference type="EMBL" id="MEI6003552.1"/>
    </source>
</evidence>
<name>A0ABU8J7C3_9BURK</name>
<organism evidence="3 4">
    <name type="scientific">Paraburkholderia bengalensis</name>
    <dbReference type="NCBI Taxonomy" id="2747562"/>
    <lineage>
        <taxon>Bacteria</taxon>
        <taxon>Pseudomonadati</taxon>
        <taxon>Pseudomonadota</taxon>
        <taxon>Betaproteobacteria</taxon>
        <taxon>Burkholderiales</taxon>
        <taxon>Burkholderiaceae</taxon>
        <taxon>Paraburkholderia</taxon>
    </lineage>
</organism>
<sequence>MSDAPVSRVRVKIDDVFVEVDEGATIAAALAVSGAGIRGARRSVSGEARAAFCGMGVCHECRVTVDGRAHVLACQTPCRDGQVIQTSGPR</sequence>